<evidence type="ECO:0000259" key="4">
    <source>
        <dbReference type="PROSITE" id="PS01124"/>
    </source>
</evidence>
<dbReference type="Gene3D" id="1.10.10.60">
    <property type="entry name" value="Homeodomain-like"/>
    <property type="match status" value="1"/>
</dbReference>
<dbReference type="InterPro" id="IPR018060">
    <property type="entry name" value="HTH_AraC"/>
</dbReference>
<sequence length="335" mass="37163">MQKKTFPIKIGWQPLLKDLGLKPGHVLRRAGLPDDLLSRGAPGLSTADYFRFWYALEIEAGAPLFPLRLVDTLSAETFDPPLFAALCSANLMQAVQRLAKYKQLVAPMRLEVEVGKDGDLTLTPQWLSVQAEVPCSLQVAELAFFLRLARLATCEPAKALRVTLPKVPPSDHARRYESFFGTPAQQGTSPSVTFAAVDALRPFITLNENMWRVFEPDLRRRLGELDATATTADRVRAALLELLPGNAATIEKTAVRLGMSQRTLQRRLEGEGQSFRALVNATRENLARHYLGKTTLSGGEIAFLLGFEDPNSFHRAFQDWTGQTPGSIRHAKRLS</sequence>
<dbReference type="Pfam" id="PF12625">
    <property type="entry name" value="Arabinose_bd"/>
    <property type="match status" value="1"/>
</dbReference>
<organism evidence="5 6">
    <name type="scientific">Pseudomonas nicosulfuronedens</name>
    <dbReference type="NCBI Taxonomy" id="2571105"/>
    <lineage>
        <taxon>Bacteria</taxon>
        <taxon>Pseudomonadati</taxon>
        <taxon>Pseudomonadota</taxon>
        <taxon>Gammaproteobacteria</taxon>
        <taxon>Pseudomonadales</taxon>
        <taxon>Pseudomonadaceae</taxon>
        <taxon>Pseudomonas</taxon>
    </lineage>
</organism>
<dbReference type="InterPro" id="IPR009057">
    <property type="entry name" value="Homeodomain-like_sf"/>
</dbReference>
<keyword evidence="2" id="KW-0238">DNA-binding</keyword>
<dbReference type="AlphaFoldDB" id="A0A5R9QKD2"/>
<dbReference type="SUPFAM" id="SSF46689">
    <property type="entry name" value="Homeodomain-like"/>
    <property type="match status" value="1"/>
</dbReference>
<dbReference type="GO" id="GO:0000976">
    <property type="term" value="F:transcription cis-regulatory region binding"/>
    <property type="evidence" value="ECO:0007669"/>
    <property type="project" value="TreeGrafter"/>
</dbReference>
<dbReference type="EMBL" id="SWDV01000101">
    <property type="protein sequence ID" value="TLX69595.1"/>
    <property type="molecule type" value="Genomic_DNA"/>
</dbReference>
<keyword evidence="6" id="KW-1185">Reference proteome</keyword>
<protein>
    <submittedName>
        <fullName evidence="5">AraC family transcriptional regulator</fullName>
    </submittedName>
</protein>
<dbReference type="PROSITE" id="PS01124">
    <property type="entry name" value="HTH_ARAC_FAMILY_2"/>
    <property type="match status" value="1"/>
</dbReference>
<comment type="caution">
    <text evidence="5">The sequence shown here is derived from an EMBL/GenBank/DDBJ whole genome shotgun (WGS) entry which is preliminary data.</text>
</comment>
<proteinExistence type="predicted"/>
<keyword evidence="1" id="KW-0805">Transcription regulation</keyword>
<dbReference type="GO" id="GO:0003700">
    <property type="term" value="F:DNA-binding transcription factor activity"/>
    <property type="evidence" value="ECO:0007669"/>
    <property type="project" value="InterPro"/>
</dbReference>
<keyword evidence="3" id="KW-0804">Transcription</keyword>
<evidence type="ECO:0000256" key="1">
    <source>
        <dbReference type="ARBA" id="ARBA00023015"/>
    </source>
</evidence>
<dbReference type="GO" id="GO:0005829">
    <property type="term" value="C:cytosol"/>
    <property type="evidence" value="ECO:0007669"/>
    <property type="project" value="TreeGrafter"/>
</dbReference>
<evidence type="ECO:0000256" key="3">
    <source>
        <dbReference type="ARBA" id="ARBA00023163"/>
    </source>
</evidence>
<dbReference type="PANTHER" id="PTHR47894:SF4">
    <property type="entry name" value="HTH-TYPE TRANSCRIPTIONAL REGULATOR GADX"/>
    <property type="match status" value="1"/>
</dbReference>
<dbReference type="RefSeq" id="WP_138527004.1">
    <property type="nucleotide sequence ID" value="NZ_SWDV01000101.1"/>
</dbReference>
<evidence type="ECO:0000313" key="5">
    <source>
        <dbReference type="EMBL" id="TLX69595.1"/>
    </source>
</evidence>
<dbReference type="InterPro" id="IPR032687">
    <property type="entry name" value="AraC-type_N"/>
</dbReference>
<dbReference type="PANTHER" id="PTHR47894">
    <property type="entry name" value="HTH-TYPE TRANSCRIPTIONAL REGULATOR GADX"/>
    <property type="match status" value="1"/>
</dbReference>
<reference evidence="5 6" key="1">
    <citation type="submission" date="2019-04" db="EMBL/GenBank/DDBJ databases">
        <authorList>
            <person name="Li M."/>
        </authorList>
    </citation>
    <scope>NUCLEOTIDE SEQUENCE [LARGE SCALE GENOMIC DNA]</scope>
    <source>
        <strain evidence="5 6">LAM1902</strain>
    </source>
</reference>
<dbReference type="Proteomes" id="UP000306635">
    <property type="component" value="Unassembled WGS sequence"/>
</dbReference>
<dbReference type="Pfam" id="PF12833">
    <property type="entry name" value="HTH_18"/>
    <property type="match status" value="1"/>
</dbReference>
<gene>
    <name evidence="5" type="ORF">FAS41_30575</name>
</gene>
<evidence type="ECO:0000256" key="2">
    <source>
        <dbReference type="ARBA" id="ARBA00023125"/>
    </source>
</evidence>
<name>A0A5R9QKD2_9PSED</name>
<dbReference type="OrthoDB" id="5582699at2"/>
<feature type="domain" description="HTH araC/xylS-type" evidence="4">
    <location>
        <begin position="233"/>
        <end position="331"/>
    </location>
</feature>
<evidence type="ECO:0000313" key="6">
    <source>
        <dbReference type="Proteomes" id="UP000306635"/>
    </source>
</evidence>
<dbReference type="SMART" id="SM00342">
    <property type="entry name" value="HTH_ARAC"/>
    <property type="match status" value="1"/>
</dbReference>
<accession>A0A5R9QKD2</accession>